<dbReference type="Pfam" id="PF02597">
    <property type="entry name" value="ThiS"/>
    <property type="match status" value="1"/>
</dbReference>
<dbReference type="InterPro" id="IPR010035">
    <property type="entry name" value="Thi_S"/>
</dbReference>
<gene>
    <name evidence="1" type="primary">thiS</name>
    <name evidence="2" type="ORF">C5Y93_29945</name>
    <name evidence="1" type="ORF">C5Y98_14090</name>
</gene>
<dbReference type="InterPro" id="IPR012675">
    <property type="entry name" value="Beta-grasp_dom_sf"/>
</dbReference>
<dbReference type="SUPFAM" id="SSF54285">
    <property type="entry name" value="MoaD/ThiS"/>
    <property type="match status" value="1"/>
</dbReference>
<dbReference type="Proteomes" id="UP000237819">
    <property type="component" value="Unassembled WGS sequence"/>
</dbReference>
<evidence type="ECO:0000313" key="2">
    <source>
        <dbReference type="EMBL" id="PQO41341.1"/>
    </source>
</evidence>
<evidence type="ECO:0000313" key="4">
    <source>
        <dbReference type="Proteomes" id="UP000239388"/>
    </source>
</evidence>
<evidence type="ECO:0000313" key="1">
    <source>
        <dbReference type="EMBL" id="PQO35485.1"/>
    </source>
</evidence>
<evidence type="ECO:0000313" key="3">
    <source>
        <dbReference type="Proteomes" id="UP000237819"/>
    </source>
</evidence>
<comment type="caution">
    <text evidence="1">The sequence shown here is derived from an EMBL/GenBank/DDBJ whole genome shotgun (WGS) entry which is preliminary data.</text>
</comment>
<dbReference type="Gene3D" id="3.10.20.30">
    <property type="match status" value="1"/>
</dbReference>
<dbReference type="CDD" id="cd00565">
    <property type="entry name" value="Ubl_ThiS"/>
    <property type="match status" value="1"/>
</dbReference>
<organism evidence="1 4">
    <name type="scientific">Blastopirellula marina</name>
    <dbReference type="NCBI Taxonomy" id="124"/>
    <lineage>
        <taxon>Bacteria</taxon>
        <taxon>Pseudomonadati</taxon>
        <taxon>Planctomycetota</taxon>
        <taxon>Planctomycetia</taxon>
        <taxon>Pirellulales</taxon>
        <taxon>Pirellulaceae</taxon>
        <taxon>Blastopirellula</taxon>
    </lineage>
</organism>
<sequence length="66" mass="7146">MKIRVNAADHEAPQDATVADLIAQLGMNPKFVAVELNQQLAPRKRHAEIRLSEGDEIEIVTLVGGG</sequence>
<dbReference type="InterPro" id="IPR003749">
    <property type="entry name" value="ThiS/MoaD-like"/>
</dbReference>
<dbReference type="NCBIfam" id="TIGR01683">
    <property type="entry name" value="thiS"/>
    <property type="match status" value="1"/>
</dbReference>
<protein>
    <submittedName>
        <fullName evidence="1">Thiamine biosynthesis protein ThiS</fullName>
    </submittedName>
</protein>
<dbReference type="OrthoDB" id="9798559at2"/>
<proteinExistence type="predicted"/>
<dbReference type="EMBL" id="PUIB01000015">
    <property type="protein sequence ID" value="PQO35485.1"/>
    <property type="molecule type" value="Genomic_DNA"/>
</dbReference>
<reference evidence="3 4" key="1">
    <citation type="submission" date="2018-02" db="EMBL/GenBank/DDBJ databases">
        <title>Comparative genomes isolates from brazilian mangrove.</title>
        <authorList>
            <person name="Araujo J.E."/>
            <person name="Taketani R.G."/>
            <person name="Silva M.C.P."/>
            <person name="Loureco M.V."/>
            <person name="Andreote F.D."/>
        </authorList>
    </citation>
    <scope>NUCLEOTIDE SEQUENCE [LARGE SCALE GENOMIC DNA]</scope>
    <source>
        <strain evidence="1 4">NAP PRIS-MGV</strain>
        <strain evidence="2 3">Nap-Phe MGV</strain>
    </source>
</reference>
<dbReference type="AlphaFoldDB" id="A0A2S8FTI2"/>
<dbReference type="Proteomes" id="UP000239388">
    <property type="component" value="Unassembled WGS sequence"/>
</dbReference>
<name>A0A2S8FTI2_9BACT</name>
<dbReference type="PANTHER" id="PTHR34472">
    <property type="entry name" value="SULFUR CARRIER PROTEIN THIS"/>
    <property type="match status" value="1"/>
</dbReference>
<dbReference type="RefSeq" id="WP_002655384.1">
    <property type="nucleotide sequence ID" value="NZ_PUHZ01000026.1"/>
</dbReference>
<dbReference type="PANTHER" id="PTHR34472:SF1">
    <property type="entry name" value="SULFUR CARRIER PROTEIN THIS"/>
    <property type="match status" value="1"/>
</dbReference>
<dbReference type="InterPro" id="IPR016155">
    <property type="entry name" value="Mopterin_synth/thiamin_S_b"/>
</dbReference>
<accession>A0A2S8FTI2</accession>
<dbReference type="EMBL" id="PUHZ01000026">
    <property type="protein sequence ID" value="PQO41341.1"/>
    <property type="molecule type" value="Genomic_DNA"/>
</dbReference>